<organism evidence="1 2">
    <name type="scientific">Acaulospora colombiana</name>
    <dbReference type="NCBI Taxonomy" id="27376"/>
    <lineage>
        <taxon>Eukaryota</taxon>
        <taxon>Fungi</taxon>
        <taxon>Fungi incertae sedis</taxon>
        <taxon>Mucoromycota</taxon>
        <taxon>Glomeromycotina</taxon>
        <taxon>Glomeromycetes</taxon>
        <taxon>Diversisporales</taxon>
        <taxon>Acaulosporaceae</taxon>
        <taxon>Acaulospora</taxon>
    </lineage>
</organism>
<keyword evidence="2" id="KW-1185">Reference proteome</keyword>
<name>A0ACA9K405_9GLOM</name>
<accession>A0ACA9K405</accession>
<dbReference type="EMBL" id="CAJVPT010000818">
    <property type="protein sequence ID" value="CAG8451199.1"/>
    <property type="molecule type" value="Genomic_DNA"/>
</dbReference>
<gene>
    <name evidence="1" type="ORF">ACOLOM_LOCUS762</name>
</gene>
<protein>
    <submittedName>
        <fullName evidence="1">5813_t:CDS:1</fullName>
    </submittedName>
</protein>
<sequence>MRPKLSELLVNINRNIDLLSRAKDWKALRRDWEDIQKVTEKPGDIWNDPPAAAKLQKRSARLLNEMETYEKLTKKAMEVKELTTQEENDQDLFEEISSDAYSLDHELRNFTLTSLMNEDADQNGCIIQITPGAGGVDSGDWADMLFRMYEKWGAKSGFQVRTLDYVSDEVAGCKSASLKIDGDYAYGWSKHESGIHRLVRISPFDAQGRRHTSFASVVVLPSVDDDTDDRATMDIHSSDLKIDTFRSSGAGGQHVNVTASAVRITHIPTKIVVQCQNERSQHSNKSTAMEMLRARLYDKMLKERNAAKHDMYSALPKNSWGSQIRSYILYPYQLIKDLRTGYEISNVDSVLNNGELDEYVDYQDKKFQNL</sequence>
<dbReference type="Proteomes" id="UP000789525">
    <property type="component" value="Unassembled WGS sequence"/>
</dbReference>
<proteinExistence type="predicted"/>
<evidence type="ECO:0000313" key="2">
    <source>
        <dbReference type="Proteomes" id="UP000789525"/>
    </source>
</evidence>
<evidence type="ECO:0000313" key="1">
    <source>
        <dbReference type="EMBL" id="CAG8451199.1"/>
    </source>
</evidence>
<comment type="caution">
    <text evidence="1">The sequence shown here is derived from an EMBL/GenBank/DDBJ whole genome shotgun (WGS) entry which is preliminary data.</text>
</comment>
<reference evidence="1" key="1">
    <citation type="submission" date="2021-06" db="EMBL/GenBank/DDBJ databases">
        <authorList>
            <person name="Kallberg Y."/>
            <person name="Tangrot J."/>
            <person name="Rosling A."/>
        </authorList>
    </citation>
    <scope>NUCLEOTIDE SEQUENCE</scope>
    <source>
        <strain evidence="1">CL356</strain>
    </source>
</reference>